<name>U4TY03_DENPD</name>
<evidence type="ECO:0000259" key="5">
    <source>
        <dbReference type="Pfam" id="PF23762"/>
    </source>
</evidence>
<evidence type="ECO:0000313" key="7">
    <source>
        <dbReference type="Proteomes" id="UP000030742"/>
    </source>
</evidence>
<evidence type="ECO:0000256" key="2">
    <source>
        <dbReference type="ARBA" id="ARBA00022490"/>
    </source>
</evidence>
<dbReference type="OrthoDB" id="5978115at2759"/>
<dbReference type="GO" id="GO:0005819">
    <property type="term" value="C:spindle"/>
    <property type="evidence" value="ECO:0007669"/>
    <property type="project" value="UniProtKB-SubCell"/>
</dbReference>
<dbReference type="PANTHER" id="PTHR14695:SF4">
    <property type="entry name" value="PROTEIN NESSUN DORMA"/>
    <property type="match status" value="1"/>
</dbReference>
<comment type="subcellular location">
    <subcellularLocation>
        <location evidence="1">Cytoplasm</location>
        <location evidence="1">Cytoskeleton</location>
        <location evidence="1">Spindle</location>
    </subcellularLocation>
</comment>
<organism evidence="6 7">
    <name type="scientific">Dendroctonus ponderosae</name>
    <name type="common">Mountain pine beetle</name>
    <dbReference type="NCBI Taxonomy" id="77166"/>
    <lineage>
        <taxon>Eukaryota</taxon>
        <taxon>Metazoa</taxon>
        <taxon>Ecdysozoa</taxon>
        <taxon>Arthropoda</taxon>
        <taxon>Hexapoda</taxon>
        <taxon>Insecta</taxon>
        <taxon>Pterygota</taxon>
        <taxon>Neoptera</taxon>
        <taxon>Endopterygota</taxon>
        <taxon>Coleoptera</taxon>
        <taxon>Polyphaga</taxon>
        <taxon>Cucujiformia</taxon>
        <taxon>Curculionidae</taxon>
        <taxon>Scolytinae</taxon>
        <taxon>Dendroctonus</taxon>
    </lineage>
</organism>
<accession>U4TY03</accession>
<dbReference type="AlphaFoldDB" id="U4TY03"/>
<feature type="domain" description="Right handed beta helix" evidence="4">
    <location>
        <begin position="877"/>
        <end position="991"/>
    </location>
</feature>
<dbReference type="InterPro" id="IPR045140">
    <property type="entry name" value="SHCBP1-like"/>
</dbReference>
<dbReference type="PANTHER" id="PTHR14695">
    <property type="entry name" value="SHC SH2-DOMAIN BINDING PROTEIN 1-RELATED"/>
    <property type="match status" value="1"/>
</dbReference>
<dbReference type="SUPFAM" id="SSF51126">
    <property type="entry name" value="Pectin lyase-like"/>
    <property type="match status" value="2"/>
</dbReference>
<evidence type="ECO:0000256" key="1">
    <source>
        <dbReference type="ARBA" id="ARBA00004186"/>
    </source>
</evidence>
<evidence type="ECO:0000256" key="3">
    <source>
        <dbReference type="ARBA" id="ARBA00023212"/>
    </source>
</evidence>
<evidence type="ECO:0000259" key="4">
    <source>
        <dbReference type="Pfam" id="PF13229"/>
    </source>
</evidence>
<protein>
    <recommendedName>
        <fullName evidence="8">Right handed beta helix domain-containing protein</fullName>
    </recommendedName>
</protein>
<dbReference type="InterPro" id="IPR039448">
    <property type="entry name" value="Beta_helix"/>
</dbReference>
<dbReference type="GO" id="GO:0007112">
    <property type="term" value="P:male meiosis cytokinesis"/>
    <property type="evidence" value="ECO:0007669"/>
    <property type="project" value="TreeGrafter"/>
</dbReference>
<gene>
    <name evidence="6" type="ORF">D910_03112</name>
</gene>
<dbReference type="Gene3D" id="2.160.20.10">
    <property type="entry name" value="Single-stranded right-handed beta-helix, Pectin lyase-like"/>
    <property type="match status" value="2"/>
</dbReference>
<keyword evidence="3" id="KW-0206">Cytoskeleton</keyword>
<dbReference type="InterPro" id="IPR057508">
    <property type="entry name" value="SHCBP-like_N"/>
</dbReference>
<dbReference type="Proteomes" id="UP000030742">
    <property type="component" value="Unassembled WGS sequence"/>
</dbReference>
<feature type="domain" description="Right handed beta helix" evidence="4">
    <location>
        <begin position="361"/>
        <end position="471"/>
    </location>
</feature>
<dbReference type="EMBL" id="KB631740">
    <property type="protein sequence ID" value="ERL85697.1"/>
    <property type="molecule type" value="Genomic_DNA"/>
</dbReference>
<dbReference type="Pfam" id="PF23762">
    <property type="entry name" value="SHCBP_N"/>
    <property type="match status" value="2"/>
</dbReference>
<dbReference type="GO" id="GO:0007283">
    <property type="term" value="P:spermatogenesis"/>
    <property type="evidence" value="ECO:0007669"/>
    <property type="project" value="TreeGrafter"/>
</dbReference>
<reference evidence="6 7" key="1">
    <citation type="journal article" date="2013" name="Genome Biol.">
        <title>Draft genome of the mountain pine beetle, Dendroctonus ponderosae Hopkins, a major forest pest.</title>
        <authorList>
            <person name="Keeling C.I."/>
            <person name="Yuen M.M."/>
            <person name="Liao N.Y."/>
            <person name="Docking T.R."/>
            <person name="Chan S.K."/>
            <person name="Taylor G.A."/>
            <person name="Palmquist D.L."/>
            <person name="Jackman S.D."/>
            <person name="Nguyen A."/>
            <person name="Li M."/>
            <person name="Henderson H."/>
            <person name="Janes J.K."/>
            <person name="Zhao Y."/>
            <person name="Pandoh P."/>
            <person name="Moore R."/>
            <person name="Sperling F.A."/>
            <person name="Huber D.P."/>
            <person name="Birol I."/>
            <person name="Jones S.J."/>
            <person name="Bohlmann J."/>
        </authorList>
    </citation>
    <scope>NUCLEOTIDE SEQUENCE</scope>
</reference>
<dbReference type="STRING" id="77166.U4TY03"/>
<feature type="domain" description="SHC SH2" evidence="5">
    <location>
        <begin position="14"/>
        <end position="246"/>
    </location>
</feature>
<evidence type="ECO:0008006" key="8">
    <source>
        <dbReference type="Google" id="ProtNLM"/>
    </source>
</evidence>
<evidence type="ECO:0000313" key="6">
    <source>
        <dbReference type="EMBL" id="ERL85697.1"/>
    </source>
</evidence>
<feature type="domain" description="SHC SH2" evidence="5">
    <location>
        <begin position="527"/>
        <end position="759"/>
    </location>
</feature>
<sequence>MDQVFNFDKTFQVRLDEYEKVFFEGQPFPYAELQSEWAFHLELTLDPNGWQAIWDIPRSQCEKLKLPFPTILLVYVIQVHYSDLSSLIRIMAVQDENIDLPDKLTVPLIELWATKKQDKSIALNLDSTANALDMLRFFYLNLVRPWDEDEDCADWKREHLIARLKLFYDMKNGNVPKRAVEQIFNLVTEAKAHHSEKNNLINVCDSLCLDHEDNVEDENVQRLIAVTVRLAQIQHELTLLENETFRNVMLKSGEYRKINCKPQIWLVTDASTGRNHIKLFESVEEQFQNEQIALAPNFTQKLLSANSGDTILLSPQEHKFNHKRYLLENLTIKGIGNAQVVCVPLLADTTLFDFYGGHSVIENITIDCKNVNCAVLVRTGHVSLKNCKIVGNNPSATTQGIVVLNGAKLSLIACDLSGFATGLMGNSGSELEITDSLICKCQSGIKAFEKCQINIQNTIIKDCDEFGILIQTDQDFGFDQHSEHSFEKLNSIPEITAKLNDKTVTVLFGRNLTMDQVINFDKTFQIRLDEYEKVFFGGKRFPYAKLQGEWAFHLELTVEPNGWRAIWDIPRSQCEELKLPFPTIVLVYVIQVHHSDLSSLVRILAVQDENIDLPDKHIVPLIQLWVTKGQDESIALKLDSTANALDMLRFFYLNLVRPWDEDEDCADWKGEHLIARLKLFYDMRKGNIPKRAVEQIFTLINEAKALSCEKEHLVNLCASLCLDYEDNVEHENVQRLIAVTVRLAQNQHELTLLENETFRSVMLKSGEYGNFPPMIEGKPLVWLVTEASTARNHIKLFESIKEQYQNEQIAFAPSFTEKLLSANSGDTILLSPHQHKFNHKRYLLENLTIKGIGTAQVVCVPLLANTTSFDFHGKKSVIENITIDCRKGNCAVLIRTGHVSLKNCKIIGKNSSAKTQGIVVLNGAKLSLIACDLSAFSTGIVGNSGSELEITDSLISKCQSGIKAFEECQINIQNTIIKDCEEFGIIIQTDEDFGFDQNSEHSFEKLNAIPEITAKLVSGSNNRSGDLSVKPFNSKAIEDLFENPDLDPTIMEDADES</sequence>
<proteinExistence type="predicted"/>
<keyword evidence="2" id="KW-0963">Cytoplasm</keyword>
<dbReference type="Pfam" id="PF13229">
    <property type="entry name" value="Beta_helix"/>
    <property type="match status" value="2"/>
</dbReference>
<dbReference type="InterPro" id="IPR012334">
    <property type="entry name" value="Pectin_lyas_fold"/>
</dbReference>
<dbReference type="InterPro" id="IPR011050">
    <property type="entry name" value="Pectin_lyase_fold/virulence"/>
</dbReference>